<dbReference type="InterPro" id="IPR023753">
    <property type="entry name" value="FAD/NAD-binding_dom"/>
</dbReference>
<comment type="catalytic activity">
    <reaction evidence="8">
        <text>a quinone + NADH + H(+) = a quinol + NAD(+)</text>
        <dbReference type="Rhea" id="RHEA:46160"/>
        <dbReference type="ChEBI" id="CHEBI:15378"/>
        <dbReference type="ChEBI" id="CHEBI:24646"/>
        <dbReference type="ChEBI" id="CHEBI:57540"/>
        <dbReference type="ChEBI" id="CHEBI:57945"/>
        <dbReference type="ChEBI" id="CHEBI:132124"/>
        <dbReference type="EC" id="1.6.5.9"/>
    </reaction>
</comment>
<dbReference type="SUPFAM" id="SSF51905">
    <property type="entry name" value="FAD/NAD(P)-binding domain"/>
    <property type="match status" value="2"/>
</dbReference>
<keyword evidence="3" id="KW-0285">Flavoprotein</keyword>
<keyword evidence="4" id="KW-0274">FAD</keyword>
<comment type="caution">
    <text evidence="11">The sequence shown here is derived from an EMBL/GenBank/DDBJ whole genome shotgun (WGS) entry which is preliminary data.</text>
</comment>
<evidence type="ECO:0000313" key="12">
    <source>
        <dbReference type="Proteomes" id="UP000730739"/>
    </source>
</evidence>
<evidence type="ECO:0000256" key="3">
    <source>
        <dbReference type="ARBA" id="ARBA00022630"/>
    </source>
</evidence>
<dbReference type="Proteomes" id="UP000730739">
    <property type="component" value="Unassembled WGS sequence"/>
</dbReference>
<keyword evidence="7" id="KW-0520">NAD</keyword>
<dbReference type="PRINTS" id="PR00411">
    <property type="entry name" value="PNDRDTASEI"/>
</dbReference>
<keyword evidence="12" id="KW-1185">Reference proteome</keyword>
<dbReference type="InterPro" id="IPR036188">
    <property type="entry name" value="FAD/NAD-bd_sf"/>
</dbReference>
<dbReference type="RefSeq" id="WP_209600230.1">
    <property type="nucleotide sequence ID" value="NZ_JAGILA010000001.1"/>
</dbReference>
<feature type="domain" description="FAD/NAD(P)-binding" evidence="9">
    <location>
        <begin position="16"/>
        <end position="333"/>
    </location>
</feature>
<comment type="similarity">
    <text evidence="1">Belongs to the NADH dehydrogenase family.</text>
</comment>
<organism evidence="11 12">
    <name type="scientific">Sinorhizobium kostiense</name>
    <dbReference type="NCBI Taxonomy" id="76747"/>
    <lineage>
        <taxon>Bacteria</taxon>
        <taxon>Pseudomonadati</taxon>
        <taxon>Pseudomonadota</taxon>
        <taxon>Alphaproteobacteria</taxon>
        <taxon>Hyphomicrobiales</taxon>
        <taxon>Rhizobiaceae</taxon>
        <taxon>Sinorhizobium/Ensifer group</taxon>
        <taxon>Sinorhizobium</taxon>
    </lineage>
</organism>
<evidence type="ECO:0000259" key="9">
    <source>
        <dbReference type="Pfam" id="PF07992"/>
    </source>
</evidence>
<dbReference type="InterPro" id="IPR054585">
    <property type="entry name" value="NDH2-like_C"/>
</dbReference>
<evidence type="ECO:0000256" key="6">
    <source>
        <dbReference type="ARBA" id="ARBA00023002"/>
    </source>
</evidence>
<evidence type="ECO:0000313" key="11">
    <source>
        <dbReference type="EMBL" id="MBP2233947.1"/>
    </source>
</evidence>
<dbReference type="PANTHER" id="PTHR43706">
    <property type="entry name" value="NADH DEHYDROGENASE"/>
    <property type="match status" value="1"/>
</dbReference>
<sequence>MGAKRDHRGGRERRPHVVILGAGFGGLNAAMSLRRAPVDITVVDRRNYHLFQPLLYQVATAGLSPAQIAMPIRRILSRQSNATVLMDKVEGVDTRARCVVTASRRITYDYLIIATGARHTYFGNDDWAEHAPGLKSVADATTIRARILSAFERAEVTDDPVLRERLLTFVVIGGGPTGVELAGAIAELARKTVVRDFRHIDSSTARVLLVEAGTRILPTMPPCLSKKAQRQLESLGVEVALGNAVAGCDVGGVRLADATEISSSCILWAAGVMASRAAMWIDAPADRVGRVVVDERLNPPGRGEIFVVGDTASVSDGAGQPVPGVAPAAKQMGRYAASAILDDLAGRQTAPFRYRDYGNLATIGRKAAVADFGKARLSGYPAWLVWNFAHLWFLVGFRNRLVVFLDWAVAYLRNDRAARLITGQHEC</sequence>
<dbReference type="InterPro" id="IPR045024">
    <property type="entry name" value="NDH-2"/>
</dbReference>
<dbReference type="Gene3D" id="3.50.50.100">
    <property type="match status" value="1"/>
</dbReference>
<evidence type="ECO:0000256" key="1">
    <source>
        <dbReference type="ARBA" id="ARBA00005272"/>
    </source>
</evidence>
<dbReference type="PANTHER" id="PTHR43706:SF47">
    <property type="entry name" value="EXTERNAL NADH-UBIQUINONE OXIDOREDUCTASE 1, MITOCHONDRIAL-RELATED"/>
    <property type="match status" value="1"/>
</dbReference>
<evidence type="ECO:0000256" key="4">
    <source>
        <dbReference type="ARBA" id="ARBA00022827"/>
    </source>
</evidence>
<name>A0ABS4QTG3_9HYPH</name>
<dbReference type="Pfam" id="PF07992">
    <property type="entry name" value="Pyr_redox_2"/>
    <property type="match status" value="1"/>
</dbReference>
<dbReference type="EMBL" id="JAGILA010000001">
    <property type="protein sequence ID" value="MBP2233947.1"/>
    <property type="molecule type" value="Genomic_DNA"/>
</dbReference>
<dbReference type="EC" id="1.6.5.9" evidence="2"/>
<evidence type="ECO:0000256" key="2">
    <source>
        <dbReference type="ARBA" id="ARBA00012637"/>
    </source>
</evidence>
<dbReference type="PRINTS" id="PR00368">
    <property type="entry name" value="FADPNR"/>
</dbReference>
<accession>A0ABS4QTG3</accession>
<proteinExistence type="inferred from homology"/>
<feature type="domain" description="External alternative NADH-ubiquinone oxidoreductase-like C-terminal" evidence="10">
    <location>
        <begin position="358"/>
        <end position="412"/>
    </location>
</feature>
<keyword evidence="6" id="KW-0560">Oxidoreductase</keyword>
<dbReference type="Pfam" id="PF22366">
    <property type="entry name" value="NDH2_C"/>
    <property type="match status" value="1"/>
</dbReference>
<gene>
    <name evidence="11" type="ORF">J2Z31_000437</name>
</gene>
<evidence type="ECO:0000259" key="10">
    <source>
        <dbReference type="Pfam" id="PF22366"/>
    </source>
</evidence>
<keyword evidence="5" id="KW-0809">Transit peptide</keyword>
<evidence type="ECO:0000256" key="7">
    <source>
        <dbReference type="ARBA" id="ARBA00023027"/>
    </source>
</evidence>
<reference evidence="11 12" key="1">
    <citation type="submission" date="2021-03" db="EMBL/GenBank/DDBJ databases">
        <title>Genomic Encyclopedia of Type Strains, Phase IV (KMG-IV): sequencing the most valuable type-strain genomes for metagenomic binning, comparative biology and taxonomic classification.</title>
        <authorList>
            <person name="Goeker M."/>
        </authorList>
    </citation>
    <scope>NUCLEOTIDE SEQUENCE [LARGE SCALE GENOMIC DNA]</scope>
    <source>
        <strain evidence="11 12">DSM 13372</strain>
    </source>
</reference>
<evidence type="ECO:0000256" key="5">
    <source>
        <dbReference type="ARBA" id="ARBA00022946"/>
    </source>
</evidence>
<protein>
    <recommendedName>
        <fullName evidence="2">NADH:ubiquinone reductase (non-electrogenic)</fullName>
        <ecNumber evidence="2">1.6.5.9</ecNumber>
    </recommendedName>
</protein>
<evidence type="ECO:0000256" key="8">
    <source>
        <dbReference type="ARBA" id="ARBA00047599"/>
    </source>
</evidence>